<evidence type="ECO:0000313" key="8">
    <source>
        <dbReference type="Proteomes" id="UP000218377"/>
    </source>
</evidence>
<evidence type="ECO:0000256" key="3">
    <source>
        <dbReference type="ARBA" id="ARBA00023163"/>
    </source>
</evidence>
<dbReference type="RefSeq" id="WP_096157424.1">
    <property type="nucleotide sequence ID" value="NZ_CP025334.1"/>
</dbReference>
<evidence type="ECO:0000313" key="6">
    <source>
        <dbReference type="EMBL" id="AZT98260.1"/>
    </source>
</evidence>
<dbReference type="InterPro" id="IPR001647">
    <property type="entry name" value="HTH_TetR"/>
</dbReference>
<organism evidence="7 8">
    <name type="scientific">Brevibacterium aurantiacum</name>
    <dbReference type="NCBI Taxonomy" id="273384"/>
    <lineage>
        <taxon>Bacteria</taxon>
        <taxon>Bacillati</taxon>
        <taxon>Actinomycetota</taxon>
        <taxon>Actinomycetes</taxon>
        <taxon>Micrococcales</taxon>
        <taxon>Brevibacteriaceae</taxon>
        <taxon>Brevibacterium</taxon>
    </lineage>
</organism>
<dbReference type="EMBL" id="CP025334">
    <property type="protein sequence ID" value="AZT98260.1"/>
    <property type="molecule type" value="Genomic_DNA"/>
</dbReference>
<gene>
    <name evidence="7" type="ORF">CIK79_03590</name>
    <name evidence="6" type="ORF">CXR27_15580</name>
</gene>
<proteinExistence type="predicted"/>
<dbReference type="Proteomes" id="UP000218377">
    <property type="component" value="Unassembled WGS sequence"/>
</dbReference>
<keyword evidence="3" id="KW-0804">Transcription</keyword>
<evidence type="ECO:0000259" key="5">
    <source>
        <dbReference type="PROSITE" id="PS50977"/>
    </source>
</evidence>
<dbReference type="PANTHER" id="PTHR30055:SF234">
    <property type="entry name" value="HTH-TYPE TRANSCRIPTIONAL REGULATOR BETI"/>
    <property type="match status" value="1"/>
</dbReference>
<dbReference type="AlphaFoldDB" id="A0A2A3X0Z7"/>
<keyword evidence="2 4" id="KW-0238">DNA-binding</keyword>
<dbReference type="GO" id="GO:0000976">
    <property type="term" value="F:transcription cis-regulatory region binding"/>
    <property type="evidence" value="ECO:0007669"/>
    <property type="project" value="TreeGrafter"/>
</dbReference>
<dbReference type="PROSITE" id="PS50977">
    <property type="entry name" value="HTH_TETR_2"/>
    <property type="match status" value="1"/>
</dbReference>
<accession>A0A2A3X0Z7</accession>
<dbReference type="Pfam" id="PF00440">
    <property type="entry name" value="TetR_N"/>
    <property type="match status" value="1"/>
</dbReference>
<reference evidence="7 8" key="1">
    <citation type="journal article" date="2017" name="Elife">
        <title>Extensive horizontal gene transfer in cheese-associated bacteria.</title>
        <authorList>
            <person name="Bonham K.S."/>
            <person name="Wolfe B.E."/>
            <person name="Dutton R.J."/>
        </authorList>
    </citation>
    <scope>NUCLEOTIDE SEQUENCE [LARGE SCALE GENOMIC DNA]</scope>
    <source>
        <strain evidence="7 8">JB5</strain>
    </source>
</reference>
<name>A0A2A3X0Z7_BREAU</name>
<dbReference type="InterPro" id="IPR009057">
    <property type="entry name" value="Homeodomain-like_sf"/>
</dbReference>
<keyword evidence="1" id="KW-0805">Transcription regulation</keyword>
<feature type="DNA-binding region" description="H-T-H motif" evidence="4">
    <location>
        <begin position="24"/>
        <end position="43"/>
    </location>
</feature>
<dbReference type="PANTHER" id="PTHR30055">
    <property type="entry name" value="HTH-TYPE TRANSCRIPTIONAL REGULATOR RUTR"/>
    <property type="match status" value="1"/>
</dbReference>
<dbReference type="EMBL" id="NRGX01000001">
    <property type="protein sequence ID" value="PCC17455.1"/>
    <property type="molecule type" value="Genomic_DNA"/>
</dbReference>
<evidence type="ECO:0000313" key="9">
    <source>
        <dbReference type="Proteomes" id="UP000282731"/>
    </source>
</evidence>
<reference evidence="6 9" key="3">
    <citation type="submission" date="2019-01" db="EMBL/GenBank/DDBJ databases">
        <title>Comparative genomic analysis of Brevibacterium aurantiacum sheds light on its evolution and its adaptation to smear-ripened cheeses.</title>
        <authorList>
            <person name="Moineau S."/>
        </authorList>
    </citation>
    <scope>NUCLEOTIDE SEQUENCE [LARGE SCALE GENOMIC DNA]</scope>
    <source>
        <strain evidence="6 9">SMQ-1420</strain>
    </source>
</reference>
<evidence type="ECO:0000313" key="7">
    <source>
        <dbReference type="EMBL" id="PCC17455.1"/>
    </source>
</evidence>
<sequence length="193" mass="21505">MSTQRKILDAATSMVQEGREQRLTVRAVAARAGVGMGTLRHYFPTQRVLLDAVLASMYDSAMPDDRIHDTALPARQRLVDNLGRLVAAIGTGDEARIRWSELYRNYISPEAPDDIRATHIAFEEQAARRVETWLAILVEQRALEEGDNRARAHFLLSVVNGLVVSRALPTAESALTREIDTLRLATQALPFTK</sequence>
<dbReference type="Proteomes" id="UP000282731">
    <property type="component" value="Chromosome"/>
</dbReference>
<evidence type="ECO:0000256" key="2">
    <source>
        <dbReference type="ARBA" id="ARBA00023125"/>
    </source>
</evidence>
<dbReference type="GO" id="GO:0003700">
    <property type="term" value="F:DNA-binding transcription factor activity"/>
    <property type="evidence" value="ECO:0007669"/>
    <property type="project" value="TreeGrafter"/>
</dbReference>
<evidence type="ECO:0000256" key="1">
    <source>
        <dbReference type="ARBA" id="ARBA00023015"/>
    </source>
</evidence>
<reference evidence="6 9" key="2">
    <citation type="submission" date="2017-12" db="EMBL/GenBank/DDBJ databases">
        <authorList>
            <person name="Levesque S."/>
        </authorList>
    </citation>
    <scope>NUCLEOTIDE SEQUENCE [LARGE SCALE GENOMIC DNA]</scope>
    <source>
        <strain evidence="6 9">SMQ-1420</strain>
    </source>
</reference>
<protein>
    <submittedName>
        <fullName evidence="7">TetR family transcriptional regulator</fullName>
    </submittedName>
    <submittedName>
        <fullName evidence="6">TetR/AcrR family transcriptional regulator</fullName>
    </submittedName>
</protein>
<dbReference type="InterPro" id="IPR050109">
    <property type="entry name" value="HTH-type_TetR-like_transc_reg"/>
</dbReference>
<dbReference type="Gene3D" id="1.10.357.10">
    <property type="entry name" value="Tetracycline Repressor, domain 2"/>
    <property type="match status" value="1"/>
</dbReference>
<evidence type="ECO:0000256" key="4">
    <source>
        <dbReference type="PROSITE-ProRule" id="PRU00335"/>
    </source>
</evidence>
<dbReference type="SUPFAM" id="SSF46689">
    <property type="entry name" value="Homeodomain-like"/>
    <property type="match status" value="1"/>
</dbReference>
<feature type="domain" description="HTH tetR-type" evidence="5">
    <location>
        <begin position="1"/>
        <end position="61"/>
    </location>
</feature>